<dbReference type="Proteomes" id="UP000191518">
    <property type="component" value="Unassembled WGS sequence"/>
</dbReference>
<organism evidence="2 3">
    <name type="scientific">Penicillium vulpinum</name>
    <dbReference type="NCBI Taxonomy" id="29845"/>
    <lineage>
        <taxon>Eukaryota</taxon>
        <taxon>Fungi</taxon>
        <taxon>Dikarya</taxon>
        <taxon>Ascomycota</taxon>
        <taxon>Pezizomycotina</taxon>
        <taxon>Eurotiomycetes</taxon>
        <taxon>Eurotiomycetidae</taxon>
        <taxon>Eurotiales</taxon>
        <taxon>Aspergillaceae</taxon>
        <taxon>Penicillium</taxon>
    </lineage>
</organism>
<evidence type="ECO:0000313" key="2">
    <source>
        <dbReference type="EMBL" id="OQE08743.1"/>
    </source>
</evidence>
<comment type="caution">
    <text evidence="2">The sequence shown here is derived from an EMBL/GenBank/DDBJ whole genome shotgun (WGS) entry which is preliminary data.</text>
</comment>
<keyword evidence="3" id="KW-1185">Reference proteome</keyword>
<evidence type="ECO:0000313" key="3">
    <source>
        <dbReference type="Proteomes" id="UP000191518"/>
    </source>
</evidence>
<keyword evidence="1" id="KW-0732">Signal</keyword>
<name>A0A1V6S551_9EURO</name>
<reference evidence="3" key="1">
    <citation type="journal article" date="2017" name="Nat. Microbiol.">
        <title>Global analysis of biosynthetic gene clusters reveals vast potential of secondary metabolite production in Penicillium species.</title>
        <authorList>
            <person name="Nielsen J.C."/>
            <person name="Grijseels S."/>
            <person name="Prigent S."/>
            <person name="Ji B."/>
            <person name="Dainat J."/>
            <person name="Nielsen K.F."/>
            <person name="Frisvad J.C."/>
            <person name="Workman M."/>
            <person name="Nielsen J."/>
        </authorList>
    </citation>
    <scope>NUCLEOTIDE SEQUENCE [LARGE SCALE GENOMIC DNA]</scope>
    <source>
        <strain evidence="3">IBT 29486</strain>
    </source>
</reference>
<sequence length="67" mass="7622">MKGLFRILLAMVVYALVKMDRGYNTPRVMTVPVVIVLDATSVSANVTTPYSHQYQPDPKGRSPFFFW</sequence>
<feature type="signal peptide" evidence="1">
    <location>
        <begin position="1"/>
        <end position="22"/>
    </location>
</feature>
<dbReference type="AlphaFoldDB" id="A0A1V6S551"/>
<accession>A0A1V6S551</accession>
<feature type="chain" id="PRO_5012641630" evidence="1">
    <location>
        <begin position="23"/>
        <end position="67"/>
    </location>
</feature>
<gene>
    <name evidence="2" type="ORF">PENVUL_c008G05633</name>
</gene>
<protein>
    <submittedName>
        <fullName evidence="2">Uncharacterized protein</fullName>
    </submittedName>
</protein>
<evidence type="ECO:0000256" key="1">
    <source>
        <dbReference type="SAM" id="SignalP"/>
    </source>
</evidence>
<proteinExistence type="predicted"/>
<dbReference type="EMBL" id="MDYP01000008">
    <property type="protein sequence ID" value="OQE08743.1"/>
    <property type="molecule type" value="Genomic_DNA"/>
</dbReference>